<name>A0A1N7MB41_9FLAO</name>
<dbReference type="AlphaFoldDB" id="A0A1N7MB41"/>
<organism evidence="1 2">
    <name type="scientific">Chryseobacterium ureilyticum</name>
    <dbReference type="NCBI Taxonomy" id="373668"/>
    <lineage>
        <taxon>Bacteria</taxon>
        <taxon>Pseudomonadati</taxon>
        <taxon>Bacteroidota</taxon>
        <taxon>Flavobacteriia</taxon>
        <taxon>Flavobacteriales</taxon>
        <taxon>Weeksellaceae</taxon>
        <taxon>Chryseobacterium group</taxon>
        <taxon>Chryseobacterium</taxon>
    </lineage>
</organism>
<accession>A0A1N7MB41</accession>
<dbReference type="STRING" id="373668.SAMN05421786_102422"/>
<keyword evidence="2" id="KW-1185">Reference proteome</keyword>
<dbReference type="RefSeq" id="WP_076551515.1">
    <property type="nucleotide sequence ID" value="NZ_FTOL01000002.1"/>
</dbReference>
<gene>
    <name evidence="1" type="ORF">SAMN05421786_102422</name>
</gene>
<evidence type="ECO:0000313" key="2">
    <source>
        <dbReference type="Proteomes" id="UP000186744"/>
    </source>
</evidence>
<dbReference type="Proteomes" id="UP000186744">
    <property type="component" value="Unassembled WGS sequence"/>
</dbReference>
<protein>
    <submittedName>
        <fullName evidence="1">Uncharacterized protein</fullName>
    </submittedName>
</protein>
<evidence type="ECO:0000313" key="1">
    <source>
        <dbReference type="EMBL" id="SIS83191.1"/>
    </source>
</evidence>
<dbReference type="OrthoDB" id="1355602at2"/>
<proteinExistence type="predicted"/>
<sequence length="182" mass="21891">MIDEALVQKIIEEEINPNYTIFKYYDTEPYTFIFWKHKKYDKDDERGMLIGVGPVVYDKNLKNYTVLGSGSNNEHYYKHLPDNLFAEYTIINTYESIKAGILRRKYVNTDDVDRLCQIITNGWGYVDFDMYYSQDYDIKDHIIVVLKDKNQQEELLNFWNEINYNYKRLSATEILLWKEKDV</sequence>
<reference evidence="2" key="1">
    <citation type="submission" date="2017-01" db="EMBL/GenBank/DDBJ databases">
        <authorList>
            <person name="Varghese N."/>
            <person name="Submissions S."/>
        </authorList>
    </citation>
    <scope>NUCLEOTIDE SEQUENCE [LARGE SCALE GENOMIC DNA]</scope>
    <source>
        <strain evidence="2">DSM 18017</strain>
    </source>
</reference>
<dbReference type="EMBL" id="FTOL01000002">
    <property type="protein sequence ID" value="SIS83191.1"/>
    <property type="molecule type" value="Genomic_DNA"/>
</dbReference>